<dbReference type="Proteomes" id="UP000837932">
    <property type="component" value="Unassembled WGS sequence"/>
</dbReference>
<reference evidence="3" key="1">
    <citation type="submission" date="2021-12" db="EMBL/GenBank/DDBJ databases">
        <authorList>
            <person name="Rodrigo-Torres L."/>
            <person name="Arahal R. D."/>
            <person name="Lucena T."/>
        </authorList>
    </citation>
    <scope>NUCLEOTIDE SEQUENCE</scope>
    <source>
        <strain evidence="3">CECT 8858</strain>
    </source>
</reference>
<accession>A0ABM9AN88</accession>
<feature type="transmembrane region" description="Helical" evidence="1">
    <location>
        <begin position="12"/>
        <end position="29"/>
    </location>
</feature>
<feature type="transmembrane region" description="Helical" evidence="1">
    <location>
        <begin position="206"/>
        <end position="223"/>
    </location>
</feature>
<name>A0ABM9AN88_9BACT</name>
<keyword evidence="1" id="KW-0472">Membrane</keyword>
<keyword evidence="4" id="KW-1185">Reference proteome</keyword>
<evidence type="ECO:0000313" key="3">
    <source>
        <dbReference type="EMBL" id="CAH0995246.1"/>
    </source>
</evidence>
<keyword evidence="1" id="KW-1133">Transmembrane helix</keyword>
<sequence>MTISRNNNFDLIRLIAALQVLIWHGAVHLDLSNTLFGFLSVIYHFPGVPIFFTISGFLISYSLERNNFRLKQYFKNRAFRIFPALWVCTFFTAILLFSFGKVTDLKDFVYWLLAQITFFQFYASESLKTWGAGHPNGSLWSIAVELQFYFVLPIVLYLINLSKKKAAVNLSLLAIFLLSILIKYAIQTSPLILQKEIYVKLFNNTILIYLHFFLTGIAIYKNFEWLSKFLNDKVFYWLIIYVVYVLIFQVWLKFYETPYQISIWGVLANTILSFLTLSFAFSFTDLSKKLLHENDISYGIYIYHMPIVNIMVSFGLQANIWYLVLLTFLTSILAFLSWKLVEQRILKLKM</sequence>
<feature type="domain" description="Acyltransferase 3" evidence="2">
    <location>
        <begin position="7"/>
        <end position="337"/>
    </location>
</feature>
<feature type="transmembrane region" description="Helical" evidence="1">
    <location>
        <begin position="296"/>
        <end position="314"/>
    </location>
</feature>
<feature type="transmembrane region" description="Helical" evidence="1">
    <location>
        <begin position="320"/>
        <end position="341"/>
    </location>
</feature>
<feature type="transmembrane region" description="Helical" evidence="1">
    <location>
        <begin position="261"/>
        <end position="284"/>
    </location>
</feature>
<dbReference type="PANTHER" id="PTHR23028:SF53">
    <property type="entry name" value="ACYL_TRANSF_3 DOMAIN-CONTAINING PROTEIN"/>
    <property type="match status" value="1"/>
</dbReference>
<protein>
    <recommendedName>
        <fullName evidence="2">Acyltransferase 3 domain-containing protein</fullName>
    </recommendedName>
</protein>
<evidence type="ECO:0000313" key="4">
    <source>
        <dbReference type="Proteomes" id="UP000837932"/>
    </source>
</evidence>
<evidence type="ECO:0000259" key="2">
    <source>
        <dbReference type="Pfam" id="PF01757"/>
    </source>
</evidence>
<feature type="transmembrane region" description="Helical" evidence="1">
    <location>
        <begin position="166"/>
        <end position="186"/>
    </location>
</feature>
<feature type="transmembrane region" description="Helical" evidence="1">
    <location>
        <begin position="81"/>
        <end position="100"/>
    </location>
</feature>
<dbReference type="Pfam" id="PF01757">
    <property type="entry name" value="Acyl_transf_3"/>
    <property type="match status" value="1"/>
</dbReference>
<evidence type="ECO:0000256" key="1">
    <source>
        <dbReference type="SAM" id="Phobius"/>
    </source>
</evidence>
<proteinExistence type="predicted"/>
<comment type="caution">
    <text evidence="3">The sequence shown here is derived from an EMBL/GenBank/DDBJ whole genome shotgun (WGS) entry which is preliminary data.</text>
</comment>
<gene>
    <name evidence="3" type="ORF">EMA8858_01366</name>
</gene>
<dbReference type="PANTHER" id="PTHR23028">
    <property type="entry name" value="ACETYLTRANSFERASE"/>
    <property type="match status" value="1"/>
</dbReference>
<feature type="transmembrane region" description="Helical" evidence="1">
    <location>
        <begin position="235"/>
        <end position="255"/>
    </location>
</feature>
<dbReference type="InterPro" id="IPR002656">
    <property type="entry name" value="Acyl_transf_3_dom"/>
</dbReference>
<dbReference type="RefSeq" id="WP_238805717.1">
    <property type="nucleotide sequence ID" value="NZ_CAKLPY010000001.1"/>
</dbReference>
<feature type="transmembrane region" description="Helical" evidence="1">
    <location>
        <begin position="139"/>
        <end position="159"/>
    </location>
</feature>
<keyword evidence="1" id="KW-0812">Transmembrane</keyword>
<organism evidence="3 4">
    <name type="scientific">Emticicia aquatica</name>
    <dbReference type="NCBI Taxonomy" id="1681835"/>
    <lineage>
        <taxon>Bacteria</taxon>
        <taxon>Pseudomonadati</taxon>
        <taxon>Bacteroidota</taxon>
        <taxon>Cytophagia</taxon>
        <taxon>Cytophagales</taxon>
        <taxon>Leadbetterellaceae</taxon>
        <taxon>Emticicia</taxon>
    </lineage>
</organism>
<feature type="transmembrane region" description="Helical" evidence="1">
    <location>
        <begin position="41"/>
        <end position="61"/>
    </location>
</feature>
<dbReference type="EMBL" id="CAKLPY010000001">
    <property type="protein sequence ID" value="CAH0995246.1"/>
    <property type="molecule type" value="Genomic_DNA"/>
</dbReference>
<dbReference type="InterPro" id="IPR050879">
    <property type="entry name" value="Acyltransferase_3"/>
</dbReference>